<dbReference type="STRING" id="650850.SAMN04488129_107160"/>
<dbReference type="InterPro" id="IPR020562">
    <property type="entry name" value="PRibGlycinamide_synth_N"/>
</dbReference>
<keyword evidence="11" id="KW-0460">Magnesium</keyword>
<dbReference type="AlphaFoldDB" id="A0A1H7N5M4"/>
<evidence type="ECO:0000256" key="13">
    <source>
        <dbReference type="ARBA" id="ARBA00038345"/>
    </source>
</evidence>
<dbReference type="GO" id="GO:0006189">
    <property type="term" value="P:'de novo' IMP biosynthetic process"/>
    <property type="evidence" value="ECO:0007669"/>
    <property type="project" value="UniProtKB-UniRule"/>
</dbReference>
<dbReference type="Pfam" id="PF02843">
    <property type="entry name" value="GARS_C"/>
    <property type="match status" value="1"/>
</dbReference>
<dbReference type="Pfam" id="PF01071">
    <property type="entry name" value="GARS_A"/>
    <property type="match status" value="1"/>
</dbReference>
<dbReference type="Gene3D" id="3.90.600.10">
    <property type="entry name" value="Phosphoribosylglycinamide synthetase, C-terminal domain"/>
    <property type="match status" value="1"/>
</dbReference>
<dbReference type="InterPro" id="IPR020561">
    <property type="entry name" value="PRibGlycinamid_synth_ATP-grasp"/>
</dbReference>
<dbReference type="EC" id="6.3.4.13" evidence="4 17"/>
<evidence type="ECO:0000256" key="15">
    <source>
        <dbReference type="ARBA" id="ARBA00042864"/>
    </source>
</evidence>
<dbReference type="Pfam" id="PF02844">
    <property type="entry name" value="GARS_N"/>
    <property type="match status" value="1"/>
</dbReference>
<dbReference type="HAMAP" id="MF_00138">
    <property type="entry name" value="GARS"/>
    <property type="match status" value="1"/>
</dbReference>
<evidence type="ECO:0000256" key="11">
    <source>
        <dbReference type="ARBA" id="ARBA00022842"/>
    </source>
</evidence>
<dbReference type="SMART" id="SM01209">
    <property type="entry name" value="GARS_A"/>
    <property type="match status" value="1"/>
</dbReference>
<comment type="pathway">
    <text evidence="3 17">Purine metabolism; IMP biosynthesis via de novo pathway; N(1)-(5-phospho-D-ribosyl)glycinamide from 5-phospho-alpha-D-ribose 1-diphosphate: step 2/2.</text>
</comment>
<dbReference type="SUPFAM" id="SSF52440">
    <property type="entry name" value="PreATP-grasp domain"/>
    <property type="match status" value="1"/>
</dbReference>
<protein>
    <recommendedName>
        <fullName evidence="5 17">Phosphoribosylamine--glycine ligase</fullName>
        <ecNumber evidence="4 17">6.3.4.13</ecNumber>
    </recommendedName>
    <alternativeName>
        <fullName evidence="16 17">GARS</fullName>
    </alternativeName>
    <alternativeName>
        <fullName evidence="14 17">Glycinamide ribonucleotide synthetase</fullName>
    </alternativeName>
    <alternativeName>
        <fullName evidence="15 17">Phosphoribosylglycinamide synthetase</fullName>
    </alternativeName>
</protein>
<comment type="cofactor">
    <cofactor evidence="1">
        <name>Mn(2+)</name>
        <dbReference type="ChEBI" id="CHEBI:29035"/>
    </cofactor>
</comment>
<dbReference type="FunFam" id="3.40.50.20:FF:000006">
    <property type="entry name" value="Phosphoribosylamine--glycine ligase, chloroplastic"/>
    <property type="match status" value="1"/>
</dbReference>
<dbReference type="InterPro" id="IPR011054">
    <property type="entry name" value="Rudment_hybrid_motif"/>
</dbReference>
<dbReference type="GO" id="GO:0009113">
    <property type="term" value="P:purine nucleobase biosynthetic process"/>
    <property type="evidence" value="ECO:0007669"/>
    <property type="project" value="InterPro"/>
</dbReference>
<dbReference type="OrthoDB" id="9807240at2"/>
<evidence type="ECO:0000256" key="5">
    <source>
        <dbReference type="ARBA" id="ARBA00020605"/>
    </source>
</evidence>
<dbReference type="InterPro" id="IPR016185">
    <property type="entry name" value="PreATP-grasp_dom_sf"/>
</dbReference>
<evidence type="ECO:0000313" key="21">
    <source>
        <dbReference type="Proteomes" id="UP000198807"/>
    </source>
</evidence>
<dbReference type="Gene3D" id="3.40.50.20">
    <property type="match status" value="1"/>
</dbReference>
<evidence type="ECO:0000256" key="4">
    <source>
        <dbReference type="ARBA" id="ARBA00013255"/>
    </source>
</evidence>
<dbReference type="Gene3D" id="3.30.470.20">
    <property type="entry name" value="ATP-grasp fold, B domain"/>
    <property type="match status" value="1"/>
</dbReference>
<dbReference type="FunFam" id="3.30.470.20:FF:000031">
    <property type="entry name" value="Phosphoribosylamine--glycine ligase"/>
    <property type="match status" value="1"/>
</dbReference>
<dbReference type="SUPFAM" id="SSF51246">
    <property type="entry name" value="Rudiment single hybrid motif"/>
    <property type="match status" value="1"/>
</dbReference>
<dbReference type="SMART" id="SM01210">
    <property type="entry name" value="GARS_C"/>
    <property type="match status" value="1"/>
</dbReference>
<keyword evidence="12" id="KW-0464">Manganese</keyword>
<evidence type="ECO:0000256" key="16">
    <source>
        <dbReference type="ARBA" id="ARBA00079592"/>
    </source>
</evidence>
<name>A0A1H7N5M4_9GAMM</name>
<comment type="similarity">
    <text evidence="13 17">Belongs to the GARS family.</text>
</comment>
<proteinExistence type="inferred from homology"/>
<dbReference type="RefSeq" id="WP_089712246.1">
    <property type="nucleotide sequence ID" value="NZ_FOBC01000007.1"/>
</dbReference>
<dbReference type="InterPro" id="IPR013815">
    <property type="entry name" value="ATP_grasp_subdomain_1"/>
</dbReference>
<dbReference type="Proteomes" id="UP000198807">
    <property type="component" value="Unassembled WGS sequence"/>
</dbReference>
<dbReference type="InterPro" id="IPR011761">
    <property type="entry name" value="ATP-grasp"/>
</dbReference>
<dbReference type="InterPro" id="IPR020559">
    <property type="entry name" value="PRibGlycinamide_synth_CS"/>
</dbReference>
<reference evidence="21" key="1">
    <citation type="submission" date="2016-10" db="EMBL/GenBank/DDBJ databases">
        <authorList>
            <person name="Varghese N."/>
            <person name="Submissions S."/>
        </authorList>
    </citation>
    <scope>NUCLEOTIDE SEQUENCE [LARGE SCALE GENOMIC DNA]</scope>
    <source>
        <strain evidence="21">CGMCC 1.9150</strain>
    </source>
</reference>
<dbReference type="UniPathway" id="UPA00074">
    <property type="reaction ID" value="UER00125"/>
</dbReference>
<dbReference type="PROSITE" id="PS50975">
    <property type="entry name" value="ATP_GRASP"/>
    <property type="match status" value="1"/>
</dbReference>
<dbReference type="GO" id="GO:0046872">
    <property type="term" value="F:metal ion binding"/>
    <property type="evidence" value="ECO:0007669"/>
    <property type="project" value="UniProtKB-KW"/>
</dbReference>
<evidence type="ECO:0000256" key="9">
    <source>
        <dbReference type="ARBA" id="ARBA00022755"/>
    </source>
</evidence>
<dbReference type="NCBIfam" id="TIGR00877">
    <property type="entry name" value="purD"/>
    <property type="match status" value="1"/>
</dbReference>
<keyword evidence="10 18" id="KW-0067">ATP-binding</keyword>
<gene>
    <name evidence="17" type="primary">purD</name>
    <name evidence="20" type="ORF">SAMN04488129_107160</name>
</gene>
<dbReference type="Gene3D" id="3.30.1490.20">
    <property type="entry name" value="ATP-grasp fold, A domain"/>
    <property type="match status" value="1"/>
</dbReference>
<comment type="catalytic activity">
    <reaction evidence="17">
        <text>5-phospho-beta-D-ribosylamine + glycine + ATP = N(1)-(5-phospho-beta-D-ribosyl)glycinamide + ADP + phosphate + H(+)</text>
        <dbReference type="Rhea" id="RHEA:17453"/>
        <dbReference type="ChEBI" id="CHEBI:15378"/>
        <dbReference type="ChEBI" id="CHEBI:30616"/>
        <dbReference type="ChEBI" id="CHEBI:43474"/>
        <dbReference type="ChEBI" id="CHEBI:57305"/>
        <dbReference type="ChEBI" id="CHEBI:58681"/>
        <dbReference type="ChEBI" id="CHEBI:143788"/>
        <dbReference type="ChEBI" id="CHEBI:456216"/>
        <dbReference type="EC" id="6.3.4.13"/>
    </reaction>
</comment>
<keyword evidence="8 18" id="KW-0547">Nucleotide-binding</keyword>
<sequence length="431" mass="45191">MKVLIIGGGGREHALAWKVAQSPRVATVFVAPGNAGTAREPGLENVDIGVSDLAGLVAFAREQGVALTIVGPEAPLVEGVVDRFREAGLAIFGPTAGAARLEGSKAFSKDFLARHAIPTADYRTFTAVEPALAYLEEKGAPIVIKADGLAAGKGVFVAVTLDEAEAAIRDMLEANAFGDAGARVVIEEFLEGEEASFIVMVDGETILPMATSQDHKRVGDGDSGPNTGGMGAYSPAPVVTEEVFERIMARVIRPTVRGMAEEGHAYTGFLYAGLMIDADGNPKVIEYNCRFGDPETQPIMLRLRSDFTELCMAGARGELAGYACDWDPRAAVGVVLAAGGYPGSYRKHDPIAGLDAAEAIGCKVFHAGTAEDGEGRVVTAGGRVLCVTALGEGVGSARDLAYRGVAEIAWPGMLYRRDIAHRAIARERCDA</sequence>
<evidence type="ECO:0000256" key="6">
    <source>
        <dbReference type="ARBA" id="ARBA00022598"/>
    </source>
</evidence>
<organism evidence="20 21">
    <name type="scientific">Halomonas daqiaonensis</name>
    <dbReference type="NCBI Taxonomy" id="650850"/>
    <lineage>
        <taxon>Bacteria</taxon>
        <taxon>Pseudomonadati</taxon>
        <taxon>Pseudomonadota</taxon>
        <taxon>Gammaproteobacteria</taxon>
        <taxon>Oceanospirillales</taxon>
        <taxon>Halomonadaceae</taxon>
        <taxon>Halomonas</taxon>
    </lineage>
</organism>
<evidence type="ECO:0000256" key="18">
    <source>
        <dbReference type="PROSITE-ProRule" id="PRU00409"/>
    </source>
</evidence>
<keyword evidence="9 17" id="KW-0658">Purine biosynthesis</keyword>
<accession>A0A1H7N5M4</accession>
<dbReference type="FunFam" id="3.30.1490.20:FF:000006">
    <property type="entry name" value="phosphoribosylamine--glycine ligase, chloroplastic-like"/>
    <property type="match status" value="1"/>
</dbReference>
<evidence type="ECO:0000256" key="7">
    <source>
        <dbReference type="ARBA" id="ARBA00022723"/>
    </source>
</evidence>
<evidence type="ECO:0000256" key="3">
    <source>
        <dbReference type="ARBA" id="ARBA00005174"/>
    </source>
</evidence>
<evidence type="ECO:0000256" key="12">
    <source>
        <dbReference type="ARBA" id="ARBA00023211"/>
    </source>
</evidence>
<evidence type="ECO:0000256" key="2">
    <source>
        <dbReference type="ARBA" id="ARBA00001946"/>
    </source>
</evidence>
<dbReference type="FunFam" id="3.90.600.10:FF:000001">
    <property type="entry name" value="Trifunctional purine biosynthetic protein adenosine-3"/>
    <property type="match status" value="1"/>
</dbReference>
<dbReference type="GO" id="GO:0005524">
    <property type="term" value="F:ATP binding"/>
    <property type="evidence" value="ECO:0007669"/>
    <property type="project" value="UniProtKB-UniRule"/>
</dbReference>
<comment type="cofactor">
    <cofactor evidence="2">
        <name>Mg(2+)</name>
        <dbReference type="ChEBI" id="CHEBI:18420"/>
    </cofactor>
</comment>
<dbReference type="GO" id="GO:0004637">
    <property type="term" value="F:phosphoribosylamine-glycine ligase activity"/>
    <property type="evidence" value="ECO:0007669"/>
    <property type="project" value="UniProtKB-UniRule"/>
</dbReference>
<keyword evidence="6 17" id="KW-0436">Ligase</keyword>
<evidence type="ECO:0000256" key="17">
    <source>
        <dbReference type="HAMAP-Rule" id="MF_00138"/>
    </source>
</evidence>
<evidence type="ECO:0000259" key="19">
    <source>
        <dbReference type="PROSITE" id="PS50975"/>
    </source>
</evidence>
<dbReference type="PROSITE" id="PS00184">
    <property type="entry name" value="GARS"/>
    <property type="match status" value="1"/>
</dbReference>
<dbReference type="InterPro" id="IPR020560">
    <property type="entry name" value="PRibGlycinamide_synth_C-dom"/>
</dbReference>
<evidence type="ECO:0000256" key="8">
    <source>
        <dbReference type="ARBA" id="ARBA00022741"/>
    </source>
</evidence>
<dbReference type="SUPFAM" id="SSF56059">
    <property type="entry name" value="Glutathione synthetase ATP-binding domain-like"/>
    <property type="match status" value="1"/>
</dbReference>
<dbReference type="PANTHER" id="PTHR43472:SF1">
    <property type="entry name" value="PHOSPHORIBOSYLAMINE--GLYCINE LIGASE, CHLOROPLASTIC"/>
    <property type="match status" value="1"/>
</dbReference>
<evidence type="ECO:0000256" key="1">
    <source>
        <dbReference type="ARBA" id="ARBA00001936"/>
    </source>
</evidence>
<dbReference type="InterPro" id="IPR000115">
    <property type="entry name" value="PRibGlycinamide_synth"/>
</dbReference>
<dbReference type="PANTHER" id="PTHR43472">
    <property type="entry name" value="PHOSPHORIBOSYLAMINE--GLYCINE LIGASE"/>
    <property type="match status" value="1"/>
</dbReference>
<dbReference type="EMBL" id="FOBC01000007">
    <property type="protein sequence ID" value="SEL18783.1"/>
    <property type="molecule type" value="Genomic_DNA"/>
</dbReference>
<evidence type="ECO:0000256" key="14">
    <source>
        <dbReference type="ARBA" id="ARBA00042242"/>
    </source>
</evidence>
<dbReference type="InterPro" id="IPR037123">
    <property type="entry name" value="PRibGlycinamide_synth_C_sf"/>
</dbReference>
<evidence type="ECO:0000256" key="10">
    <source>
        <dbReference type="ARBA" id="ARBA00022840"/>
    </source>
</evidence>
<feature type="domain" description="ATP-grasp" evidence="19">
    <location>
        <begin position="109"/>
        <end position="316"/>
    </location>
</feature>
<evidence type="ECO:0000313" key="20">
    <source>
        <dbReference type="EMBL" id="SEL18783.1"/>
    </source>
</evidence>
<keyword evidence="7" id="KW-0479">Metal-binding</keyword>
<keyword evidence="21" id="KW-1185">Reference proteome</keyword>